<dbReference type="SUPFAM" id="SSF52821">
    <property type="entry name" value="Rhodanese/Cell cycle control phosphatase"/>
    <property type="match status" value="1"/>
</dbReference>
<sequence length="115" mass="11539">MGVAASLTLTVAGCAPASAPSSVEVSADTIIVDVRTPAEFAEGHLEGAVNIDVQSAEFDALIADLDPDAEYLVYCRSGNRAATAIDRMAAQGFGSLANGGGVEQAAQITGLDIVG</sequence>
<organism evidence="2 3">
    <name type="scientific">Pseudolysinimonas yzui</name>
    <dbReference type="NCBI Taxonomy" id="2708254"/>
    <lineage>
        <taxon>Bacteria</taxon>
        <taxon>Bacillati</taxon>
        <taxon>Actinomycetota</taxon>
        <taxon>Actinomycetes</taxon>
        <taxon>Micrococcales</taxon>
        <taxon>Microbacteriaceae</taxon>
        <taxon>Pseudolysinimonas</taxon>
    </lineage>
</organism>
<name>A0A8J3M1D8_9MICO</name>
<dbReference type="CDD" id="cd00158">
    <property type="entry name" value="RHOD"/>
    <property type="match status" value="1"/>
</dbReference>
<gene>
    <name evidence="2" type="ORF">GCM10011600_17550</name>
</gene>
<dbReference type="PANTHER" id="PTHR45431:SF3">
    <property type="entry name" value="RHODANESE-LIKE DOMAIN-CONTAINING PROTEIN 15, CHLOROPLASTIC"/>
    <property type="match status" value="1"/>
</dbReference>
<comment type="caution">
    <text evidence="2">The sequence shown here is derived from an EMBL/GenBank/DDBJ whole genome shotgun (WGS) entry which is preliminary data.</text>
</comment>
<dbReference type="PROSITE" id="PS50206">
    <property type="entry name" value="RHODANESE_3"/>
    <property type="match status" value="1"/>
</dbReference>
<proteinExistence type="predicted"/>
<evidence type="ECO:0000259" key="1">
    <source>
        <dbReference type="PROSITE" id="PS50206"/>
    </source>
</evidence>
<dbReference type="InterPro" id="IPR001763">
    <property type="entry name" value="Rhodanese-like_dom"/>
</dbReference>
<protein>
    <recommendedName>
        <fullName evidence="1">Rhodanese domain-containing protein</fullName>
    </recommendedName>
</protein>
<dbReference type="Gene3D" id="3.40.250.10">
    <property type="entry name" value="Rhodanese-like domain"/>
    <property type="match status" value="1"/>
</dbReference>
<evidence type="ECO:0000313" key="3">
    <source>
        <dbReference type="Proteomes" id="UP000617531"/>
    </source>
</evidence>
<evidence type="ECO:0000313" key="2">
    <source>
        <dbReference type="EMBL" id="GHF17268.1"/>
    </source>
</evidence>
<dbReference type="Pfam" id="PF00581">
    <property type="entry name" value="Rhodanese"/>
    <property type="match status" value="1"/>
</dbReference>
<dbReference type="Proteomes" id="UP000617531">
    <property type="component" value="Unassembled WGS sequence"/>
</dbReference>
<keyword evidence="3" id="KW-1185">Reference proteome</keyword>
<reference evidence="2" key="2">
    <citation type="submission" date="2020-09" db="EMBL/GenBank/DDBJ databases">
        <authorList>
            <person name="Sun Q."/>
            <person name="Zhou Y."/>
        </authorList>
    </citation>
    <scope>NUCLEOTIDE SEQUENCE</scope>
    <source>
        <strain evidence="2">CGMCC 1.16548</strain>
    </source>
</reference>
<dbReference type="InterPro" id="IPR052367">
    <property type="entry name" value="Thiosulfate_ST/Rhodanese-like"/>
</dbReference>
<dbReference type="PANTHER" id="PTHR45431">
    <property type="entry name" value="RHODANESE-LIKE DOMAIN-CONTAINING PROTEIN 15, CHLOROPLASTIC"/>
    <property type="match status" value="1"/>
</dbReference>
<dbReference type="InterPro" id="IPR036873">
    <property type="entry name" value="Rhodanese-like_dom_sf"/>
</dbReference>
<dbReference type="SMART" id="SM00450">
    <property type="entry name" value="RHOD"/>
    <property type="match status" value="1"/>
</dbReference>
<dbReference type="AlphaFoldDB" id="A0A8J3M1D8"/>
<accession>A0A8J3M1D8</accession>
<reference evidence="2" key="1">
    <citation type="journal article" date="2014" name="Int. J. Syst. Evol. Microbiol.">
        <title>Complete genome sequence of Corynebacterium casei LMG S-19264T (=DSM 44701T), isolated from a smear-ripened cheese.</title>
        <authorList>
            <consortium name="US DOE Joint Genome Institute (JGI-PGF)"/>
            <person name="Walter F."/>
            <person name="Albersmeier A."/>
            <person name="Kalinowski J."/>
            <person name="Ruckert C."/>
        </authorList>
    </citation>
    <scope>NUCLEOTIDE SEQUENCE</scope>
    <source>
        <strain evidence="2">CGMCC 1.16548</strain>
    </source>
</reference>
<feature type="domain" description="Rhodanese" evidence="1">
    <location>
        <begin position="25"/>
        <end position="114"/>
    </location>
</feature>
<dbReference type="EMBL" id="BNAI01000003">
    <property type="protein sequence ID" value="GHF17268.1"/>
    <property type="molecule type" value="Genomic_DNA"/>
</dbReference>